<proteinExistence type="predicted"/>
<accession>A0ACC5WE27</accession>
<evidence type="ECO:0000313" key="2">
    <source>
        <dbReference type="Proteomes" id="UP000829447"/>
    </source>
</evidence>
<dbReference type="EMBL" id="CM040457">
    <property type="protein sequence ID" value="MCI4377131.1"/>
    <property type="molecule type" value="Genomic_DNA"/>
</dbReference>
<organism evidence="1 2">
    <name type="scientific">Pangasianodon gigas</name>
    <name type="common">Mekong giant catfish</name>
    <name type="synonym">Pangasius gigas</name>
    <dbReference type="NCBI Taxonomy" id="30993"/>
    <lineage>
        <taxon>Eukaryota</taxon>
        <taxon>Metazoa</taxon>
        <taxon>Chordata</taxon>
        <taxon>Craniata</taxon>
        <taxon>Vertebrata</taxon>
        <taxon>Euteleostomi</taxon>
        <taxon>Actinopterygii</taxon>
        <taxon>Neopterygii</taxon>
        <taxon>Teleostei</taxon>
        <taxon>Ostariophysi</taxon>
        <taxon>Siluriformes</taxon>
        <taxon>Pangasiidae</taxon>
        <taxon>Pangasianodon</taxon>
    </lineage>
</organism>
<protein>
    <submittedName>
        <fullName evidence="1">Uncharacterized protein</fullName>
    </submittedName>
</protein>
<dbReference type="Proteomes" id="UP000829447">
    <property type="component" value="Linkage Group LG4"/>
</dbReference>
<keyword evidence="2" id="KW-1185">Reference proteome</keyword>
<sequence>MMESHYSFNSSEGTGVLFSAMFSDSAIAKTFACGATKSMYICTHGLALHFKHLCKKLSSNREDYDVFSAYTEPKYVQSMTVSCVQ</sequence>
<gene>
    <name evidence="1" type="ORF">PGIGA_G00200100</name>
</gene>
<comment type="caution">
    <text evidence="1">The sequence shown here is derived from an EMBL/GenBank/DDBJ whole genome shotgun (WGS) entry which is preliminary data.</text>
</comment>
<reference evidence="1 2" key="1">
    <citation type="journal article" date="2022" name="bioRxiv">
        <title>An ancient truncated duplication of the anti-Mullerian hormone receptor type 2 gene is a potential conserved master sex determinant in the Pangasiidae catfish family.</title>
        <authorList>
            <person name="Wen M."/>
            <person name="Pan Q."/>
            <person name="Jouanno E."/>
            <person name="Montfort J."/>
            <person name="Zahm M."/>
            <person name="Cabau C."/>
            <person name="Klopp C."/>
            <person name="Iampietro C."/>
            <person name="Roques C."/>
            <person name="Bouchez O."/>
            <person name="Castinel A."/>
            <person name="Donnadieu C."/>
            <person name="Parrinello H."/>
            <person name="Poncet C."/>
            <person name="Belmonte E."/>
            <person name="Gautier V."/>
            <person name="Avarre J.-C."/>
            <person name="Dugue R."/>
            <person name="Gustiano R."/>
            <person name="Ha T.T.T."/>
            <person name="Campet M."/>
            <person name="Sriphairoj K."/>
            <person name="Ribolli J."/>
            <person name="de Almeida F.L."/>
            <person name="Desvignes T."/>
            <person name="Postlethwait J.H."/>
            <person name="Bucao C.F."/>
            <person name="Robinson-Rechavi M."/>
            <person name="Bobe J."/>
            <person name="Herpin A."/>
            <person name="Guiguen Y."/>
        </authorList>
    </citation>
    <scope>NUCLEOTIDE SEQUENCE [LARGE SCALE GENOMIC DNA]</scope>
    <source>
        <strain evidence="1">YG-Dec2019</strain>
    </source>
</reference>
<name>A0ACC5WE27_PANGG</name>
<evidence type="ECO:0000313" key="1">
    <source>
        <dbReference type="EMBL" id="MCI4377131.1"/>
    </source>
</evidence>